<feature type="binding site" evidence="6">
    <location>
        <begin position="206"/>
        <end position="210"/>
    </location>
    <ligand>
        <name>ATP</name>
        <dbReference type="ChEBI" id="CHEBI:30616"/>
    </ligand>
</feature>
<evidence type="ECO:0000313" key="10">
    <source>
        <dbReference type="Proteomes" id="UP000668403"/>
    </source>
</evidence>
<dbReference type="InterPro" id="IPR004372">
    <property type="entry name" value="Ac/propionate_kinase"/>
</dbReference>
<dbReference type="GO" id="GO:0006083">
    <property type="term" value="P:acetate metabolic process"/>
    <property type="evidence" value="ECO:0007669"/>
    <property type="project" value="TreeGrafter"/>
</dbReference>
<dbReference type="AlphaFoldDB" id="A0A939QBJ4"/>
<dbReference type="PROSITE" id="PS01076">
    <property type="entry name" value="ACETATE_KINASE_2"/>
    <property type="match status" value="1"/>
</dbReference>
<evidence type="ECO:0000313" key="9">
    <source>
        <dbReference type="EMBL" id="MBO2989195.1"/>
    </source>
</evidence>
<evidence type="ECO:0000256" key="6">
    <source>
        <dbReference type="HAMAP-Rule" id="MF_00020"/>
    </source>
</evidence>
<organism evidence="9 10">
    <name type="scientific">Leucobacter tardus</name>
    <dbReference type="NCBI Taxonomy" id="501483"/>
    <lineage>
        <taxon>Bacteria</taxon>
        <taxon>Bacillati</taxon>
        <taxon>Actinomycetota</taxon>
        <taxon>Actinomycetes</taxon>
        <taxon>Micrococcales</taxon>
        <taxon>Microbacteriaceae</taxon>
        <taxon>Leucobacter</taxon>
    </lineage>
</organism>
<dbReference type="HAMAP" id="MF_00020">
    <property type="entry name" value="Acetate_kinase"/>
    <property type="match status" value="1"/>
</dbReference>
<keyword evidence="6" id="KW-0963">Cytoplasm</keyword>
<keyword evidence="4 6" id="KW-0418">Kinase</keyword>
<dbReference type="GO" id="GO:0005737">
    <property type="term" value="C:cytoplasm"/>
    <property type="evidence" value="ECO:0007669"/>
    <property type="project" value="UniProtKB-SubCell"/>
</dbReference>
<comment type="caution">
    <text evidence="9">The sequence shown here is derived from an EMBL/GenBank/DDBJ whole genome shotgun (WGS) entry which is preliminary data.</text>
</comment>
<dbReference type="SUPFAM" id="SSF53067">
    <property type="entry name" value="Actin-like ATPase domain"/>
    <property type="match status" value="2"/>
</dbReference>
<comment type="subunit">
    <text evidence="6">Homodimer.</text>
</comment>
<feature type="binding site" evidence="6">
    <location>
        <begin position="279"/>
        <end position="281"/>
    </location>
    <ligand>
        <name>ATP</name>
        <dbReference type="ChEBI" id="CHEBI:30616"/>
    </ligand>
</feature>
<dbReference type="PANTHER" id="PTHR21060:SF15">
    <property type="entry name" value="ACETATE KINASE-RELATED"/>
    <property type="match status" value="1"/>
</dbReference>
<keyword evidence="2 6" id="KW-0808">Transferase</keyword>
<dbReference type="GO" id="GO:0005524">
    <property type="term" value="F:ATP binding"/>
    <property type="evidence" value="ECO:0007669"/>
    <property type="project" value="UniProtKB-KW"/>
</dbReference>
<feature type="binding site" evidence="6">
    <location>
        <position position="381"/>
    </location>
    <ligand>
        <name>Mg(2+)</name>
        <dbReference type="ChEBI" id="CHEBI:18420"/>
    </ligand>
</feature>
<dbReference type="EC" id="2.7.2.1" evidence="6"/>
<keyword evidence="10" id="KW-1185">Reference proteome</keyword>
<comment type="function">
    <text evidence="6">Catalyzes the formation of acetyl phosphate from acetate and ATP. Can also catalyze the reverse reaction.</text>
</comment>
<dbReference type="RefSeq" id="WP_208237386.1">
    <property type="nucleotide sequence ID" value="NZ_BAAAQU010000001.1"/>
</dbReference>
<dbReference type="GO" id="GO:0008776">
    <property type="term" value="F:acetate kinase activity"/>
    <property type="evidence" value="ECO:0007669"/>
    <property type="project" value="UniProtKB-UniRule"/>
</dbReference>
<dbReference type="PROSITE" id="PS01075">
    <property type="entry name" value="ACETATE_KINASE_1"/>
    <property type="match status" value="1"/>
</dbReference>
<dbReference type="GO" id="GO:0000287">
    <property type="term" value="F:magnesium ion binding"/>
    <property type="evidence" value="ECO:0007669"/>
    <property type="project" value="UniProtKB-UniRule"/>
</dbReference>
<evidence type="ECO:0000256" key="8">
    <source>
        <dbReference type="SAM" id="MobiDB-lite"/>
    </source>
</evidence>
<comment type="subcellular location">
    <subcellularLocation>
        <location evidence="6">Cytoplasm</location>
    </subcellularLocation>
</comment>
<dbReference type="InterPro" id="IPR043129">
    <property type="entry name" value="ATPase_NBD"/>
</dbReference>
<feature type="binding site" evidence="6">
    <location>
        <position position="8"/>
    </location>
    <ligand>
        <name>Mg(2+)</name>
        <dbReference type="ChEBI" id="CHEBI:18420"/>
    </ligand>
</feature>
<dbReference type="InterPro" id="IPR000890">
    <property type="entry name" value="Aliphatic_acid_kin_short-chain"/>
</dbReference>
<dbReference type="PANTHER" id="PTHR21060">
    <property type="entry name" value="ACETATE KINASE"/>
    <property type="match status" value="1"/>
</dbReference>
<keyword evidence="3 6" id="KW-0547">Nucleotide-binding</keyword>
<comment type="similarity">
    <text evidence="1 6 7">Belongs to the acetokinase family.</text>
</comment>
<feature type="site" description="Transition state stabilizer" evidence="6">
    <location>
        <position position="178"/>
    </location>
</feature>
<dbReference type="PIRSF" id="PIRSF000722">
    <property type="entry name" value="Acetate_prop_kin"/>
    <property type="match status" value="1"/>
</dbReference>
<evidence type="ECO:0000256" key="2">
    <source>
        <dbReference type="ARBA" id="ARBA00022679"/>
    </source>
</evidence>
<reference evidence="9" key="1">
    <citation type="submission" date="2021-03" db="EMBL/GenBank/DDBJ databases">
        <title>Leucobacter chromiisoli sp. nov., isolated from chromium-containing soil of chemical plant.</title>
        <authorList>
            <person name="Xu Z."/>
        </authorList>
    </citation>
    <scope>NUCLEOTIDE SEQUENCE</scope>
    <source>
        <strain evidence="9">K 70/01</strain>
    </source>
</reference>
<evidence type="ECO:0000256" key="1">
    <source>
        <dbReference type="ARBA" id="ARBA00008748"/>
    </source>
</evidence>
<feature type="active site" description="Proton donor/acceptor" evidence="6">
    <location>
        <position position="146"/>
    </location>
</feature>
<feature type="site" description="Transition state stabilizer" evidence="6">
    <location>
        <position position="239"/>
    </location>
</feature>
<protein>
    <recommendedName>
        <fullName evidence="6">Acetate kinase</fullName>
        <ecNumber evidence="6">2.7.2.1</ecNumber>
    </recommendedName>
    <alternativeName>
        <fullName evidence="6">Acetokinase</fullName>
    </alternativeName>
</protein>
<sequence length="395" mass="41708">MPTVLVVNSGSSSIKYQLIDPGSGERLASGLIERIGQGTARSSHRHDGSTSERNVSAADHTEAFGEIVRSFEAAGSPLLELGVAAVGHRVVQGGADFVGPTVIDDAVAQRIVDLSELAPLHNPAHAQAIDAARQLLPDVPHIAVFDTAFHQTLPADAYTYAVDPDVAAQYGVRRYGFHGTSHQVVSQRAADLLKRPVAELRQIVLHLGNGASACAIDGGLSVDTSMGLTPLEGLVMGSRSGDIDPGAILHLLRSGMDADDVDALLNQRSGLRGLSGSVDMRDVQQSAADGDERAALALRIYGRRIRHYLGAYLVELGGADTIVFTAGVGENVAAVRADVCRDLEWFGIRLDPERNASRASEARLISADDSRVAVLVVPTDEEAEIARQAGEVVAR</sequence>
<dbReference type="EMBL" id="JAGFBF010000001">
    <property type="protein sequence ID" value="MBO2989195.1"/>
    <property type="molecule type" value="Genomic_DNA"/>
</dbReference>
<dbReference type="NCBIfam" id="TIGR00016">
    <property type="entry name" value="ackA"/>
    <property type="match status" value="1"/>
</dbReference>
<dbReference type="GO" id="GO:0006085">
    <property type="term" value="P:acetyl-CoA biosynthetic process"/>
    <property type="evidence" value="ECO:0007669"/>
    <property type="project" value="UniProtKB-UniRule"/>
</dbReference>
<feature type="binding site" evidence="6">
    <location>
        <position position="15"/>
    </location>
    <ligand>
        <name>ATP</name>
        <dbReference type="ChEBI" id="CHEBI:30616"/>
    </ligand>
</feature>
<evidence type="ECO:0000256" key="5">
    <source>
        <dbReference type="ARBA" id="ARBA00022840"/>
    </source>
</evidence>
<feature type="binding site" evidence="6">
    <location>
        <position position="89"/>
    </location>
    <ligand>
        <name>substrate</name>
    </ligand>
</feature>
<dbReference type="Proteomes" id="UP000668403">
    <property type="component" value="Unassembled WGS sequence"/>
</dbReference>
<keyword evidence="5 6" id="KW-0067">ATP-binding</keyword>
<keyword evidence="6" id="KW-0479">Metal-binding</keyword>
<dbReference type="Gene3D" id="3.30.420.40">
    <property type="match status" value="2"/>
</dbReference>
<evidence type="ECO:0000256" key="3">
    <source>
        <dbReference type="ARBA" id="ARBA00022741"/>
    </source>
</evidence>
<name>A0A939QBJ4_9MICO</name>
<comment type="cofactor">
    <cofactor evidence="6">
        <name>Mg(2+)</name>
        <dbReference type="ChEBI" id="CHEBI:18420"/>
    </cofactor>
    <cofactor evidence="6">
        <name>Mn(2+)</name>
        <dbReference type="ChEBI" id="CHEBI:29035"/>
    </cofactor>
    <text evidence="6">Mg(2+). Can also accept Mn(2+).</text>
</comment>
<evidence type="ECO:0000256" key="4">
    <source>
        <dbReference type="ARBA" id="ARBA00022777"/>
    </source>
</evidence>
<dbReference type="CDD" id="cd24010">
    <property type="entry name" value="ASKHA_NBD_AcK_PK"/>
    <property type="match status" value="1"/>
</dbReference>
<feature type="region of interest" description="Disordered" evidence="8">
    <location>
        <begin position="36"/>
        <end position="57"/>
    </location>
</feature>
<dbReference type="InterPro" id="IPR023865">
    <property type="entry name" value="Aliphatic_acid_kinase_CS"/>
</dbReference>
<keyword evidence="6" id="KW-0460">Magnesium</keyword>
<dbReference type="PRINTS" id="PR00471">
    <property type="entry name" value="ACETATEKNASE"/>
</dbReference>
<comment type="catalytic activity">
    <reaction evidence="6">
        <text>acetate + ATP = acetyl phosphate + ADP</text>
        <dbReference type="Rhea" id="RHEA:11352"/>
        <dbReference type="ChEBI" id="CHEBI:22191"/>
        <dbReference type="ChEBI" id="CHEBI:30089"/>
        <dbReference type="ChEBI" id="CHEBI:30616"/>
        <dbReference type="ChEBI" id="CHEBI:456216"/>
        <dbReference type="EC" id="2.7.2.1"/>
    </reaction>
</comment>
<feature type="binding site" evidence="6">
    <location>
        <begin position="327"/>
        <end position="331"/>
    </location>
    <ligand>
        <name>ATP</name>
        <dbReference type="ChEBI" id="CHEBI:30616"/>
    </ligand>
</feature>
<gene>
    <name evidence="6" type="primary">ackA</name>
    <name evidence="9" type="ORF">J4H85_04180</name>
</gene>
<evidence type="ECO:0000256" key="7">
    <source>
        <dbReference type="RuleBase" id="RU003835"/>
    </source>
</evidence>
<accession>A0A939QBJ4</accession>
<comment type="pathway">
    <text evidence="6">Metabolic intermediate biosynthesis; acetyl-CoA biosynthesis; acetyl-CoA from acetate: step 1/2.</text>
</comment>
<proteinExistence type="inferred from homology"/>
<dbReference type="Pfam" id="PF00871">
    <property type="entry name" value="Acetate_kinase"/>
    <property type="match status" value="1"/>
</dbReference>